<sequence>MYQVGAAIEILEFEARGTLNLIARKRRERVKFMSISYKIS</sequence>
<reference evidence="1 2" key="1">
    <citation type="submission" date="2009-07" db="EMBL/GenBank/DDBJ databases">
        <authorList>
            <person name="Madupu R."/>
            <person name="Sebastian Y."/>
            <person name="Durkin A.S."/>
            <person name="Torralba M."/>
            <person name="Methe B."/>
            <person name="Sutton G.G."/>
            <person name="Strausberg R.L."/>
            <person name="Nelson K.E."/>
        </authorList>
    </citation>
    <scope>NUCLEOTIDE SEQUENCE [LARGE SCALE GENOMIC DNA]</scope>
    <source>
        <strain evidence="1 2">RM3268</strain>
    </source>
</reference>
<proteinExistence type="predicted"/>
<dbReference type="Proteomes" id="UP000005709">
    <property type="component" value="Unassembled WGS sequence"/>
</dbReference>
<dbReference type="AlphaFoldDB" id="C8PJC6"/>
<name>C8PJC6_9BACT</name>
<dbReference type="EMBL" id="ACYG01000027">
    <property type="protein sequence ID" value="EEV17031.1"/>
    <property type="molecule type" value="Genomic_DNA"/>
</dbReference>
<evidence type="ECO:0000313" key="1">
    <source>
        <dbReference type="EMBL" id="EEV17031.1"/>
    </source>
</evidence>
<comment type="caution">
    <text evidence="1">The sequence shown here is derived from an EMBL/GenBank/DDBJ whole genome shotgun (WGS) entry which is preliminary data.</text>
</comment>
<gene>
    <name evidence="1" type="ORF">CAMGR0001_1325</name>
</gene>
<evidence type="ECO:0000313" key="2">
    <source>
        <dbReference type="Proteomes" id="UP000005709"/>
    </source>
</evidence>
<protein>
    <submittedName>
        <fullName evidence="1">Uncharacterized protein</fullName>
    </submittedName>
</protein>
<keyword evidence="2" id="KW-1185">Reference proteome</keyword>
<organism evidence="1 2">
    <name type="scientific">Campylobacter gracilis RM3268</name>
    <dbReference type="NCBI Taxonomy" id="553220"/>
    <lineage>
        <taxon>Bacteria</taxon>
        <taxon>Pseudomonadati</taxon>
        <taxon>Campylobacterota</taxon>
        <taxon>Epsilonproteobacteria</taxon>
        <taxon>Campylobacterales</taxon>
        <taxon>Campylobacteraceae</taxon>
        <taxon>Campylobacter</taxon>
    </lineage>
</organism>
<accession>C8PJC6</accession>